<evidence type="ECO:0000256" key="1">
    <source>
        <dbReference type="SAM" id="MobiDB-lite"/>
    </source>
</evidence>
<reference evidence="3" key="1">
    <citation type="submission" date="2017-05" db="EMBL/GenBank/DDBJ databases">
        <authorList>
            <person name="Sharma S."/>
            <person name="Sidhu C."/>
            <person name="Pinnaka A.K."/>
        </authorList>
    </citation>
    <scope>NUCLEOTIDE SEQUENCE [LARGE SCALE GENOMIC DNA]</scope>
    <source>
        <strain evidence="3">AK93</strain>
    </source>
</reference>
<organism evidence="2 3">
    <name type="scientific">Alkalilimnicola ehrlichii</name>
    <dbReference type="NCBI Taxonomy" id="351052"/>
    <lineage>
        <taxon>Bacteria</taxon>
        <taxon>Pseudomonadati</taxon>
        <taxon>Pseudomonadota</taxon>
        <taxon>Gammaproteobacteria</taxon>
        <taxon>Chromatiales</taxon>
        <taxon>Ectothiorhodospiraceae</taxon>
        <taxon>Alkalilimnicola</taxon>
    </lineage>
</organism>
<gene>
    <name evidence="2" type="ORF">CAL65_13720</name>
</gene>
<name>A0A3E0WT62_9GAMM</name>
<dbReference type="Proteomes" id="UP000256763">
    <property type="component" value="Unassembled WGS sequence"/>
</dbReference>
<sequence length="74" mass="8006">MNDGSELMADAAHEMGRTTQQAMPAQRVRPVFHLRRQSAERSSFQRMAQNGQVAGANRHGGERGAGKGDVRGGE</sequence>
<feature type="compositionally biased region" description="Polar residues" evidence="1">
    <location>
        <begin position="40"/>
        <end position="52"/>
    </location>
</feature>
<evidence type="ECO:0000313" key="2">
    <source>
        <dbReference type="EMBL" id="RFA35157.1"/>
    </source>
</evidence>
<feature type="region of interest" description="Disordered" evidence="1">
    <location>
        <begin position="1"/>
        <end position="74"/>
    </location>
</feature>
<evidence type="ECO:0000313" key="3">
    <source>
        <dbReference type="Proteomes" id="UP000256763"/>
    </source>
</evidence>
<feature type="compositionally biased region" description="Basic and acidic residues" evidence="1">
    <location>
        <begin position="59"/>
        <end position="74"/>
    </location>
</feature>
<comment type="caution">
    <text evidence="2">The sequence shown here is derived from an EMBL/GenBank/DDBJ whole genome shotgun (WGS) entry which is preliminary data.</text>
</comment>
<dbReference type="EMBL" id="NFZW01000013">
    <property type="protein sequence ID" value="RFA35157.1"/>
    <property type="molecule type" value="Genomic_DNA"/>
</dbReference>
<accession>A0A3E0WT62</accession>
<dbReference type="AlphaFoldDB" id="A0A3E0WT62"/>
<proteinExistence type="predicted"/>
<keyword evidence="3" id="KW-1185">Reference proteome</keyword>
<protein>
    <submittedName>
        <fullName evidence="2">Uncharacterized protein</fullName>
    </submittedName>
</protein>